<evidence type="ECO:0000313" key="3">
    <source>
        <dbReference type="WBParaSite" id="scf7180000424629.g13633"/>
    </source>
</evidence>
<feature type="compositionally biased region" description="Basic and acidic residues" evidence="1">
    <location>
        <begin position="99"/>
        <end position="112"/>
    </location>
</feature>
<reference evidence="3" key="1">
    <citation type="submission" date="2022-11" db="UniProtKB">
        <authorList>
            <consortium name="WormBaseParasite"/>
        </authorList>
    </citation>
    <scope>IDENTIFICATION</scope>
</reference>
<accession>A0A915P9R7</accession>
<dbReference type="AlphaFoldDB" id="A0A915P9R7"/>
<feature type="region of interest" description="Disordered" evidence="1">
    <location>
        <begin position="99"/>
        <end position="141"/>
    </location>
</feature>
<keyword evidence="2" id="KW-1185">Reference proteome</keyword>
<evidence type="ECO:0000256" key="1">
    <source>
        <dbReference type="SAM" id="MobiDB-lite"/>
    </source>
</evidence>
<evidence type="ECO:0000313" key="2">
    <source>
        <dbReference type="Proteomes" id="UP000887560"/>
    </source>
</evidence>
<feature type="compositionally biased region" description="Basic and acidic residues" evidence="1">
    <location>
        <begin position="119"/>
        <end position="134"/>
    </location>
</feature>
<dbReference type="WBParaSite" id="scf7180000424629.g13633">
    <property type="protein sequence ID" value="scf7180000424629.g13633"/>
    <property type="gene ID" value="scf7180000424629.g13633"/>
</dbReference>
<proteinExistence type="predicted"/>
<dbReference type="Proteomes" id="UP000887560">
    <property type="component" value="Unplaced"/>
</dbReference>
<sequence>MENFDTTKEGKLKCKICKSRLKGHVGGLAKHLCLRHNKNFINSEQTNAEINLNTQEHMSLEEMYNKLFGPDHNDDVPKTQGYDHYLSAGKLTAEYEHETQKAIEESVREMPRGRGGPVIRDRGEQSKRGKEKIIEASSDSD</sequence>
<protein>
    <submittedName>
        <fullName evidence="3">BED-type domain-containing protein</fullName>
    </submittedName>
</protein>
<organism evidence="2 3">
    <name type="scientific">Meloidogyne floridensis</name>
    <dbReference type="NCBI Taxonomy" id="298350"/>
    <lineage>
        <taxon>Eukaryota</taxon>
        <taxon>Metazoa</taxon>
        <taxon>Ecdysozoa</taxon>
        <taxon>Nematoda</taxon>
        <taxon>Chromadorea</taxon>
        <taxon>Rhabditida</taxon>
        <taxon>Tylenchina</taxon>
        <taxon>Tylenchomorpha</taxon>
        <taxon>Tylenchoidea</taxon>
        <taxon>Meloidogynidae</taxon>
        <taxon>Meloidogyninae</taxon>
        <taxon>Meloidogyne</taxon>
    </lineage>
</organism>
<name>A0A915P9R7_9BILA</name>